<evidence type="ECO:0000256" key="7">
    <source>
        <dbReference type="ARBA" id="ARBA00023049"/>
    </source>
</evidence>
<sequence length="1168" mass="128614">MKSKITKTLIAAMVAAGLSLGDLSAQNGCQSSEAHKHLMEMNPEYRDAFEKSRERDLSARTSADVSTVKVFPIVFHVIEDGGVEEISDTQLLEALEQVNEDFRAKNAGFSEVFDAFKPIAVDTRIEFRLAKFDPQGNPTTGINRVQSPLTDDAGQGTGGYGVRDLIRWETSDYVNIWVVRSAEKSNNGSAYAFYPTDNTNYNYDGVVISSWATGRSGTATEGWYKILTHELGHWANLPHVWGGTYGPDDTRSCSDDDGVSDTPNTIGAGGADSPYWQDNEFYETCNTVDNVQNFMDYYRDPVMFTAGQRDRMHEAMERYVSRNTMYSDENLIKTLGYIPDVIYPGSSAISYKKVLNEHWSNEGNLNSLSLNYENVQLSASRLELGAHFDLEGISGVTAHIEDLGNGSAQLIIDSNFQAHNIADNKSFKIKFKDSAFQGSTASDVVGAIGKEDVDIIFRDPYRVIYSEAPSNLYVSKAEDKVWQYFSGFGVGDGAFGTWIHTDDNGDKFLKMETYFKEMVCEPGTRNVKGLEEGTLIGPDLETGAWVNREPKPGQHDISNDTYTALNGKTTFIGMKIPVEISETETIYHYAWIKIEVSADGDGYRVIDMAFNEAPNQPIKAGGLVEGLALGWLDTQFVEAKDENDGSIEDKVSFELSEATFAKTGELTSGVDFNVVNLPSGLSAKVTILSETTGEVELIGSSNSHGKSSSITNLQINFSDAVFSDEIASDIAGATGFDLRVKFRDDYRLVRVTKPLTVTTADKWQFFRLDAGGSDEFGLYYDDVNDNFFKFEAYGKAIVTNGTSLNVTPLNYGEVVTTESSWTQNPGHPNQHRIITPDYSDWLGQQKYLALQFELEGETVYGWALLNVRADGQGYSMVDAAYYTKPDGPIVMGITNEDDMDQYLKPVVDIVLDKNQFVTGETANIEGVKSGVDVDAWEWVIVENGTETVFGNGPLTSYQFATPGNYTIRLNASNFYGVTTIEEQVVVTAATAQVDLAITAQKTDFDLNEEGTFVSASTGDIASYKWVVSKDGQEKFDGSDDQDLTYVFDEEGTFEIKLVVTATDNGVYEETIQVNVSDSGAVLSTDDISQLSVSPNPTDGRLNVQVTNSSSVTEITLLSLDGKEVMFKSFTPDMVNRGVELNLNNLSKGIYVIKVVNAEKQLSDKIVLK</sequence>
<comment type="caution">
    <text evidence="11">The sequence shown here is derived from an EMBL/GenBank/DDBJ whole genome shotgun (WGS) entry which is preliminary data.</text>
</comment>
<dbReference type="Gene3D" id="3.40.390.10">
    <property type="entry name" value="Collagenase (Catalytic Domain)"/>
    <property type="match status" value="1"/>
</dbReference>
<comment type="similarity">
    <text evidence="1">Belongs to the peptidase M43B family.</text>
</comment>
<dbReference type="SUPFAM" id="SSF55486">
    <property type="entry name" value="Metalloproteases ('zincins'), catalytic domain"/>
    <property type="match status" value="1"/>
</dbReference>
<evidence type="ECO:0000313" key="11">
    <source>
        <dbReference type="EMBL" id="MDR6239648.1"/>
    </source>
</evidence>
<evidence type="ECO:0000256" key="8">
    <source>
        <dbReference type="ARBA" id="ARBA00023157"/>
    </source>
</evidence>
<evidence type="ECO:0000256" key="5">
    <source>
        <dbReference type="ARBA" id="ARBA00022801"/>
    </source>
</evidence>
<keyword evidence="12" id="KW-1185">Reference proteome</keyword>
<dbReference type="CDD" id="cd00146">
    <property type="entry name" value="PKD"/>
    <property type="match status" value="1"/>
</dbReference>
<feature type="domain" description="PKD" evidence="10">
    <location>
        <begin position="993"/>
        <end position="1080"/>
    </location>
</feature>
<evidence type="ECO:0000256" key="3">
    <source>
        <dbReference type="ARBA" id="ARBA00022723"/>
    </source>
</evidence>
<keyword evidence="2" id="KW-0645">Protease</keyword>
<proteinExistence type="inferred from homology"/>
<dbReference type="GO" id="GO:0046872">
    <property type="term" value="F:metal ion binding"/>
    <property type="evidence" value="ECO:0007669"/>
    <property type="project" value="UniProtKB-KW"/>
</dbReference>
<keyword evidence="3" id="KW-0479">Metal-binding</keyword>
<dbReference type="Pfam" id="PF18962">
    <property type="entry name" value="Por_Secre_tail"/>
    <property type="match status" value="1"/>
</dbReference>
<feature type="chain" id="PRO_5042178217" description="PKD domain-containing protein" evidence="9">
    <location>
        <begin position="26"/>
        <end position="1168"/>
    </location>
</feature>
<protein>
    <recommendedName>
        <fullName evidence="10">PKD domain-containing protein</fullName>
    </recommendedName>
</protein>
<dbReference type="SUPFAM" id="SSF49299">
    <property type="entry name" value="PKD domain"/>
    <property type="match status" value="2"/>
</dbReference>
<dbReference type="InterPro" id="IPR000601">
    <property type="entry name" value="PKD_dom"/>
</dbReference>
<dbReference type="PANTHER" id="PTHR47466:SF1">
    <property type="entry name" value="METALLOPROTEASE MEP1 (AFU_ORTHOLOGUE AFUA_1G07730)-RELATED"/>
    <property type="match status" value="1"/>
</dbReference>
<evidence type="ECO:0000256" key="9">
    <source>
        <dbReference type="SAM" id="SignalP"/>
    </source>
</evidence>
<dbReference type="GO" id="GO:0006508">
    <property type="term" value="P:proteolysis"/>
    <property type="evidence" value="ECO:0007669"/>
    <property type="project" value="UniProtKB-KW"/>
</dbReference>
<dbReference type="EMBL" id="JAVDQD010000003">
    <property type="protein sequence ID" value="MDR6239648.1"/>
    <property type="molecule type" value="Genomic_DNA"/>
</dbReference>
<dbReference type="Proteomes" id="UP001185092">
    <property type="component" value="Unassembled WGS sequence"/>
</dbReference>
<dbReference type="InterPro" id="IPR035986">
    <property type="entry name" value="PKD_dom_sf"/>
</dbReference>
<evidence type="ECO:0000259" key="10">
    <source>
        <dbReference type="PROSITE" id="PS50093"/>
    </source>
</evidence>
<keyword evidence="4 9" id="KW-0732">Signal</keyword>
<organism evidence="11 12">
    <name type="scientific">Aureibacter tunicatorum</name>
    <dbReference type="NCBI Taxonomy" id="866807"/>
    <lineage>
        <taxon>Bacteria</taxon>
        <taxon>Pseudomonadati</taxon>
        <taxon>Bacteroidota</taxon>
        <taxon>Cytophagia</taxon>
        <taxon>Cytophagales</taxon>
        <taxon>Persicobacteraceae</taxon>
        <taxon>Aureibacter</taxon>
    </lineage>
</organism>
<feature type="domain" description="PKD" evidence="10">
    <location>
        <begin position="905"/>
        <end position="993"/>
    </location>
</feature>
<keyword evidence="5" id="KW-0378">Hydrolase</keyword>
<evidence type="ECO:0000256" key="4">
    <source>
        <dbReference type="ARBA" id="ARBA00022729"/>
    </source>
</evidence>
<evidence type="ECO:0000313" key="12">
    <source>
        <dbReference type="Proteomes" id="UP001185092"/>
    </source>
</evidence>
<dbReference type="RefSeq" id="WP_309939368.1">
    <property type="nucleotide sequence ID" value="NZ_AP025305.1"/>
</dbReference>
<dbReference type="PANTHER" id="PTHR47466">
    <property type="match status" value="1"/>
</dbReference>
<dbReference type="InterPro" id="IPR008754">
    <property type="entry name" value="Peptidase_M43"/>
</dbReference>
<evidence type="ECO:0000256" key="1">
    <source>
        <dbReference type="ARBA" id="ARBA00008721"/>
    </source>
</evidence>
<dbReference type="InterPro" id="IPR024079">
    <property type="entry name" value="MetalloPept_cat_dom_sf"/>
</dbReference>
<reference evidence="11" key="1">
    <citation type="submission" date="2023-07" db="EMBL/GenBank/DDBJ databases">
        <title>Genomic Encyclopedia of Type Strains, Phase IV (KMG-IV): sequencing the most valuable type-strain genomes for metagenomic binning, comparative biology and taxonomic classification.</title>
        <authorList>
            <person name="Goeker M."/>
        </authorList>
    </citation>
    <scope>NUCLEOTIDE SEQUENCE</scope>
    <source>
        <strain evidence="11">DSM 26174</strain>
    </source>
</reference>
<keyword evidence="6" id="KW-0862">Zinc</keyword>
<feature type="signal peptide" evidence="9">
    <location>
        <begin position="1"/>
        <end position="25"/>
    </location>
</feature>
<dbReference type="AlphaFoldDB" id="A0AAE3XPC3"/>
<keyword evidence="8" id="KW-1015">Disulfide bond</keyword>
<dbReference type="InterPro" id="IPR022409">
    <property type="entry name" value="PKD/Chitinase_dom"/>
</dbReference>
<dbReference type="PROSITE" id="PS50093">
    <property type="entry name" value="PKD"/>
    <property type="match status" value="2"/>
</dbReference>
<keyword evidence="7" id="KW-0482">Metalloprotease</keyword>
<dbReference type="Gene3D" id="2.60.40.10">
    <property type="entry name" value="Immunoglobulins"/>
    <property type="match status" value="2"/>
</dbReference>
<dbReference type="GO" id="GO:0008237">
    <property type="term" value="F:metallopeptidase activity"/>
    <property type="evidence" value="ECO:0007669"/>
    <property type="project" value="UniProtKB-KW"/>
</dbReference>
<dbReference type="InterPro" id="IPR026444">
    <property type="entry name" value="Secre_tail"/>
</dbReference>
<evidence type="ECO:0000256" key="6">
    <source>
        <dbReference type="ARBA" id="ARBA00022833"/>
    </source>
</evidence>
<name>A0AAE3XPC3_9BACT</name>
<dbReference type="Pfam" id="PF05572">
    <property type="entry name" value="Peptidase_M43"/>
    <property type="match status" value="1"/>
</dbReference>
<accession>A0AAE3XPC3</accession>
<gene>
    <name evidence="11" type="ORF">HNQ88_002696</name>
</gene>
<dbReference type="NCBIfam" id="TIGR04183">
    <property type="entry name" value="Por_Secre_tail"/>
    <property type="match status" value="1"/>
</dbReference>
<evidence type="ECO:0000256" key="2">
    <source>
        <dbReference type="ARBA" id="ARBA00022670"/>
    </source>
</evidence>
<dbReference type="InterPro" id="IPR013783">
    <property type="entry name" value="Ig-like_fold"/>
</dbReference>
<dbReference type="SMART" id="SM00089">
    <property type="entry name" value="PKD"/>
    <property type="match status" value="2"/>
</dbReference>